<reference evidence="2" key="1">
    <citation type="journal article" date="2020" name="Ecol. Evol.">
        <title>Genome structure and content of the rice root-knot nematode (Meloidogyne graminicola).</title>
        <authorList>
            <person name="Phan N.T."/>
            <person name="Danchin E.G.J."/>
            <person name="Klopp C."/>
            <person name="Perfus-Barbeoch L."/>
            <person name="Kozlowski D.K."/>
            <person name="Koutsovoulos G.D."/>
            <person name="Lopez-Roques C."/>
            <person name="Bouchez O."/>
            <person name="Zahm M."/>
            <person name="Besnard G."/>
            <person name="Bellafiore S."/>
        </authorList>
    </citation>
    <scope>NUCLEOTIDE SEQUENCE</scope>
    <source>
        <strain evidence="2">VN-18</strain>
    </source>
</reference>
<dbReference type="Proteomes" id="UP000605970">
    <property type="component" value="Unassembled WGS sequence"/>
</dbReference>
<dbReference type="AlphaFoldDB" id="A0A8S9ZFS7"/>
<gene>
    <name evidence="2" type="ORF">Mgra_00008427</name>
</gene>
<proteinExistence type="predicted"/>
<feature type="coiled-coil region" evidence="1">
    <location>
        <begin position="211"/>
        <end position="252"/>
    </location>
</feature>
<comment type="caution">
    <text evidence="2">The sequence shown here is derived from an EMBL/GenBank/DDBJ whole genome shotgun (WGS) entry which is preliminary data.</text>
</comment>
<dbReference type="OrthoDB" id="5831454at2759"/>
<organism evidence="2 3">
    <name type="scientific">Meloidogyne graminicola</name>
    <dbReference type="NCBI Taxonomy" id="189291"/>
    <lineage>
        <taxon>Eukaryota</taxon>
        <taxon>Metazoa</taxon>
        <taxon>Ecdysozoa</taxon>
        <taxon>Nematoda</taxon>
        <taxon>Chromadorea</taxon>
        <taxon>Rhabditida</taxon>
        <taxon>Tylenchina</taxon>
        <taxon>Tylenchomorpha</taxon>
        <taxon>Tylenchoidea</taxon>
        <taxon>Meloidogynidae</taxon>
        <taxon>Meloidogyninae</taxon>
        <taxon>Meloidogyne</taxon>
    </lineage>
</organism>
<evidence type="ECO:0000313" key="2">
    <source>
        <dbReference type="EMBL" id="KAF7632174.1"/>
    </source>
</evidence>
<dbReference type="EMBL" id="JABEBT010000110">
    <property type="protein sequence ID" value="KAF7632174.1"/>
    <property type="molecule type" value="Genomic_DNA"/>
</dbReference>
<name>A0A8S9ZFS7_9BILA</name>
<evidence type="ECO:0000256" key="1">
    <source>
        <dbReference type="SAM" id="Coils"/>
    </source>
</evidence>
<accession>A0A8S9ZFS7</accession>
<feature type="non-terminal residue" evidence="2">
    <location>
        <position position="1"/>
    </location>
</feature>
<sequence length="315" mass="34957">FVNSLIPICRSFNSSDSQESNNSYFSAQSCGQGTHSLQSSETSLENFEISEKQLRRSSSTSSCCCSCNSRKNCCCRNTIKVISSSCSTEETLKQKYTTDNRVISPSVTLTNQEPSLPSVLTSKIELERINAISGTKSCACEECILARQREHRESGITESTDQTMPSSNSSVGRTAAVAGTTHYGASTSVGPSTSSGQQFLFNNGPAGTQTIEEQIKQIDRITKECDNSRKSLEAINRRLDDLTDEMRRYREFLGHEKTRRVPALYKTTNAEPLSVYNESICRLIDSLTSQLTLEWTEKLRSIQNQTIARFPNEKG</sequence>
<evidence type="ECO:0000313" key="3">
    <source>
        <dbReference type="Proteomes" id="UP000605970"/>
    </source>
</evidence>
<protein>
    <submittedName>
        <fullName evidence="2">Uncharacterized protein</fullName>
    </submittedName>
</protein>
<keyword evidence="1" id="KW-0175">Coiled coil</keyword>
<keyword evidence="3" id="KW-1185">Reference proteome</keyword>